<keyword evidence="2" id="KW-1185">Reference proteome</keyword>
<evidence type="ECO:0000313" key="1">
    <source>
        <dbReference type="EMBL" id="AMQ00941.1"/>
    </source>
</evidence>
<dbReference type="PATRIC" id="fig|188932.3.peg.4246"/>
<name>A0A127VIC0_9SPHI</name>
<dbReference type="KEGG" id="pcm:AY601_4090"/>
<dbReference type="RefSeq" id="WP_068404487.1">
    <property type="nucleotide sequence ID" value="NZ_CP014504.1"/>
</dbReference>
<proteinExistence type="predicted"/>
<organism evidence="1 2">
    <name type="scientific">Pedobacter cryoconitis</name>
    <dbReference type="NCBI Taxonomy" id="188932"/>
    <lineage>
        <taxon>Bacteria</taxon>
        <taxon>Pseudomonadati</taxon>
        <taxon>Bacteroidota</taxon>
        <taxon>Sphingobacteriia</taxon>
        <taxon>Sphingobacteriales</taxon>
        <taxon>Sphingobacteriaceae</taxon>
        <taxon>Pedobacter</taxon>
    </lineage>
</organism>
<sequence>MRYKLQLSRSNEIMPMVDIPADFNMSIGDVLLIDGKYHELKKIIRPTCIVIDIKAFPTKDQMDDAMPILIVGDSFPLI</sequence>
<gene>
    <name evidence="1" type="ORF">AY601_4090</name>
</gene>
<evidence type="ECO:0000313" key="2">
    <source>
        <dbReference type="Proteomes" id="UP000071561"/>
    </source>
</evidence>
<protein>
    <submittedName>
        <fullName evidence="1">Uncharacterized protein</fullName>
    </submittedName>
</protein>
<dbReference type="AlphaFoldDB" id="A0A127VIC0"/>
<accession>A0A127VIC0</accession>
<reference evidence="1 2" key="1">
    <citation type="submission" date="2016-03" db="EMBL/GenBank/DDBJ databases">
        <title>Complete genome sequence of Pedobacter cryoconitis PAMC 27485.</title>
        <authorList>
            <person name="Lee J."/>
            <person name="Kim O.-S."/>
        </authorList>
    </citation>
    <scope>NUCLEOTIDE SEQUENCE [LARGE SCALE GENOMIC DNA]</scope>
    <source>
        <strain evidence="1 2">PAMC 27485</strain>
    </source>
</reference>
<dbReference type="Proteomes" id="UP000071561">
    <property type="component" value="Chromosome"/>
</dbReference>
<dbReference type="EMBL" id="CP014504">
    <property type="protein sequence ID" value="AMQ00941.1"/>
    <property type="molecule type" value="Genomic_DNA"/>
</dbReference>